<organism evidence="2 3">
    <name type="scientific">Nitrolancea hollandica Lb</name>
    <dbReference type="NCBI Taxonomy" id="1129897"/>
    <lineage>
        <taxon>Bacteria</taxon>
        <taxon>Pseudomonadati</taxon>
        <taxon>Thermomicrobiota</taxon>
        <taxon>Thermomicrobia</taxon>
        <taxon>Sphaerobacterales</taxon>
        <taxon>Sphaerobacterineae</taxon>
        <taxon>Sphaerobacteraceae</taxon>
        <taxon>Nitrolancea</taxon>
    </lineage>
</organism>
<dbReference type="AlphaFoldDB" id="I4EFZ3"/>
<dbReference type="InterPro" id="IPR015927">
    <property type="entry name" value="Peptidase_S24_S26A/B/C"/>
</dbReference>
<dbReference type="InterPro" id="IPR036286">
    <property type="entry name" value="LexA/Signal_pep-like_sf"/>
</dbReference>
<dbReference type="InterPro" id="IPR039418">
    <property type="entry name" value="LexA-like"/>
</dbReference>
<name>I4EFZ3_9BACT</name>
<dbReference type="Proteomes" id="UP000004221">
    <property type="component" value="Unassembled WGS sequence"/>
</dbReference>
<dbReference type="SUPFAM" id="SSF51306">
    <property type="entry name" value="LexA/Signal peptidase"/>
    <property type="match status" value="1"/>
</dbReference>
<evidence type="ECO:0000313" key="2">
    <source>
        <dbReference type="EMBL" id="CCF83605.1"/>
    </source>
</evidence>
<gene>
    <name evidence="2" type="ORF">NITHO_2510003</name>
</gene>
<dbReference type="PANTHER" id="PTHR33516">
    <property type="entry name" value="LEXA REPRESSOR"/>
    <property type="match status" value="1"/>
</dbReference>
<dbReference type="EMBL" id="CAGS01000170">
    <property type="protein sequence ID" value="CCF83605.1"/>
    <property type="molecule type" value="Genomic_DNA"/>
</dbReference>
<dbReference type="PANTHER" id="PTHR33516:SF2">
    <property type="entry name" value="LEXA REPRESSOR-RELATED"/>
    <property type="match status" value="1"/>
</dbReference>
<sequence length="133" mass="14728">MTVPVIGLIPADSVRWTSKAGVAIDEVHVLEEDIKRAEFPKEVYGLQVTGDCMRSLRIQHGDIVIVEPPHGRIPRNGDLVVVRVGDEVSLKRWSMFGDTVELRDGDGNIVWRGPSEGLEVVAFYVGWKPAQPV</sequence>
<dbReference type="Pfam" id="PF00717">
    <property type="entry name" value="Peptidase_S24"/>
    <property type="match status" value="1"/>
</dbReference>
<dbReference type="CDD" id="cd06529">
    <property type="entry name" value="S24_LexA-like"/>
    <property type="match status" value="1"/>
</dbReference>
<comment type="caution">
    <text evidence="2">The sequence shown here is derived from an EMBL/GenBank/DDBJ whole genome shotgun (WGS) entry which is preliminary data.</text>
</comment>
<accession>I4EFZ3</accession>
<reference evidence="2 3" key="1">
    <citation type="journal article" date="2012" name="ISME J.">
        <title>Nitrification expanded: discovery, physiology and genomics of a nitrite-oxidizing bacterium from the phylum Chloroflexi.</title>
        <authorList>
            <person name="Sorokin D.Y."/>
            <person name="Lucker S."/>
            <person name="Vejmelkova D."/>
            <person name="Kostrikina N.A."/>
            <person name="Kleerebezem R."/>
            <person name="Rijpstra W.I."/>
            <person name="Damste J.S."/>
            <person name="Le Paslier D."/>
            <person name="Muyzer G."/>
            <person name="Wagner M."/>
            <person name="van Loosdrecht M.C."/>
            <person name="Daims H."/>
        </authorList>
    </citation>
    <scope>NUCLEOTIDE SEQUENCE [LARGE SCALE GENOMIC DNA]</scope>
    <source>
        <strain evidence="3">none</strain>
    </source>
</reference>
<protein>
    <recommendedName>
        <fullName evidence="1">Peptidase S24/S26A/S26B/S26C domain-containing protein</fullName>
    </recommendedName>
</protein>
<keyword evidence="3" id="KW-1185">Reference proteome</keyword>
<dbReference type="Gene3D" id="2.10.109.10">
    <property type="entry name" value="Umud Fragment, subunit A"/>
    <property type="match status" value="1"/>
</dbReference>
<proteinExistence type="predicted"/>
<feature type="domain" description="Peptidase S24/S26A/S26B/S26C" evidence="1">
    <location>
        <begin position="33"/>
        <end position="102"/>
    </location>
</feature>
<dbReference type="InterPro" id="IPR050077">
    <property type="entry name" value="LexA_repressor"/>
</dbReference>
<evidence type="ECO:0000313" key="3">
    <source>
        <dbReference type="Proteomes" id="UP000004221"/>
    </source>
</evidence>
<evidence type="ECO:0000259" key="1">
    <source>
        <dbReference type="Pfam" id="PF00717"/>
    </source>
</evidence>